<accession>A0A6N2LCQ4</accession>
<name>A0A6N2LCQ4_SALVM</name>
<feature type="transmembrane region" description="Helical" evidence="1">
    <location>
        <begin position="49"/>
        <end position="69"/>
    </location>
</feature>
<keyword evidence="1" id="KW-1133">Transmembrane helix</keyword>
<dbReference type="EMBL" id="CAADRP010001446">
    <property type="protein sequence ID" value="VFU38932.1"/>
    <property type="molecule type" value="Genomic_DNA"/>
</dbReference>
<proteinExistence type="predicted"/>
<sequence>MNSNWHESHLISVNGTGISFAITVFYEKETIHGIISTLTGKEWFSPVKVIFYGHLILLHQYCLAAYSFIQSIT</sequence>
<evidence type="ECO:0000256" key="1">
    <source>
        <dbReference type="SAM" id="Phobius"/>
    </source>
</evidence>
<organism evidence="2">
    <name type="scientific">Salix viminalis</name>
    <name type="common">Common osier</name>
    <name type="synonym">Basket willow</name>
    <dbReference type="NCBI Taxonomy" id="40686"/>
    <lineage>
        <taxon>Eukaryota</taxon>
        <taxon>Viridiplantae</taxon>
        <taxon>Streptophyta</taxon>
        <taxon>Embryophyta</taxon>
        <taxon>Tracheophyta</taxon>
        <taxon>Spermatophyta</taxon>
        <taxon>Magnoliopsida</taxon>
        <taxon>eudicotyledons</taxon>
        <taxon>Gunneridae</taxon>
        <taxon>Pentapetalae</taxon>
        <taxon>rosids</taxon>
        <taxon>fabids</taxon>
        <taxon>Malpighiales</taxon>
        <taxon>Salicaceae</taxon>
        <taxon>Saliceae</taxon>
        <taxon>Salix</taxon>
    </lineage>
</organism>
<reference evidence="2" key="1">
    <citation type="submission" date="2019-03" db="EMBL/GenBank/DDBJ databases">
        <authorList>
            <person name="Mank J."/>
            <person name="Almeida P."/>
        </authorList>
    </citation>
    <scope>NUCLEOTIDE SEQUENCE</scope>
    <source>
        <strain evidence="2">78183</strain>
    </source>
</reference>
<keyword evidence="1" id="KW-0812">Transmembrane</keyword>
<dbReference type="AlphaFoldDB" id="A0A6N2LCQ4"/>
<evidence type="ECO:0000313" key="2">
    <source>
        <dbReference type="EMBL" id="VFU38932.1"/>
    </source>
</evidence>
<keyword evidence="1" id="KW-0472">Membrane</keyword>
<gene>
    <name evidence="2" type="ORF">SVIM_LOCUS213982</name>
</gene>
<protein>
    <submittedName>
        <fullName evidence="2">Uncharacterized protein</fullName>
    </submittedName>
</protein>